<proteinExistence type="predicted"/>
<organism evidence="1 2">
    <name type="scientific">Coniosporium uncinatum</name>
    <dbReference type="NCBI Taxonomy" id="93489"/>
    <lineage>
        <taxon>Eukaryota</taxon>
        <taxon>Fungi</taxon>
        <taxon>Dikarya</taxon>
        <taxon>Ascomycota</taxon>
        <taxon>Pezizomycotina</taxon>
        <taxon>Dothideomycetes</taxon>
        <taxon>Dothideomycetes incertae sedis</taxon>
        <taxon>Coniosporium</taxon>
    </lineage>
</organism>
<accession>A0ACC3DC69</accession>
<evidence type="ECO:0000313" key="2">
    <source>
        <dbReference type="Proteomes" id="UP001186974"/>
    </source>
</evidence>
<sequence>MGSIPNGLEASIARTSASLELPPTPQGHARPIRVICIGAGASGINTAHQVEKYLTDVDLVIYDKNPRAGGTWLENTYPGVACDIPAHNYQFSWSPNPRWKEFYASGAEILEYFNAIVEKFGYGKYMHLQHEVMGAVWNEEESAWKVKIRNLESGLEFEDQCHILINGAGFLNNWKWPIIEGRESFKGDVIHPANWKSIDLKDKKVALVGNGSSAIQVLVAIHPEVSQLTTFIRNPTWITPVYASDFAGQNGENIKYSDAQKDEFEQDPAAFLKYRKAIEKAMVSRFAVNLKDSPEQKMAKDYLTQQMLAKLGDSPLRDALIPTFGVSCRRPTPGTGYLETLTKDNVRVVTDHIKRITPTGIELVSGESLEFDIIILATGFDYSWIPRFPIIGRDGRDLRHMWKSRATGYLAVAVNNMPNYLVYMGPNSPLSHGSALMSIEAMTKYFVRIIYKAQTEGYKSFVPRDEAVEDFTQYNDEFHKKTVWSTKCRSWLKGGTDDGTVITYPGSRVGSIHVLQYPRYEDFEWRTESPNRFAFLGNGKSAWEEEGYDITWYLDDPEGGMEHIHWGKLKA</sequence>
<evidence type="ECO:0000313" key="1">
    <source>
        <dbReference type="EMBL" id="KAK3065095.1"/>
    </source>
</evidence>
<dbReference type="EMBL" id="JAWDJW010006364">
    <property type="protein sequence ID" value="KAK3065095.1"/>
    <property type="molecule type" value="Genomic_DNA"/>
</dbReference>
<gene>
    <name evidence="1" type="ORF">LTS18_010802</name>
</gene>
<protein>
    <submittedName>
        <fullName evidence="1">Uncharacterized protein</fullName>
    </submittedName>
</protein>
<name>A0ACC3DC69_9PEZI</name>
<comment type="caution">
    <text evidence="1">The sequence shown here is derived from an EMBL/GenBank/DDBJ whole genome shotgun (WGS) entry which is preliminary data.</text>
</comment>
<keyword evidence="2" id="KW-1185">Reference proteome</keyword>
<dbReference type="Proteomes" id="UP001186974">
    <property type="component" value="Unassembled WGS sequence"/>
</dbReference>
<reference evidence="1" key="1">
    <citation type="submission" date="2024-09" db="EMBL/GenBank/DDBJ databases">
        <title>Black Yeasts Isolated from many extreme environments.</title>
        <authorList>
            <person name="Coleine C."/>
            <person name="Stajich J.E."/>
            <person name="Selbmann L."/>
        </authorList>
    </citation>
    <scope>NUCLEOTIDE SEQUENCE</scope>
    <source>
        <strain evidence="1">CCFEE 5737</strain>
    </source>
</reference>